<dbReference type="RefSeq" id="WP_208173604.1">
    <property type="nucleotide sequence ID" value="NZ_JAGETZ010000001.1"/>
</dbReference>
<dbReference type="EMBL" id="JAGETZ010000001">
    <property type="protein sequence ID" value="MBO2008085.1"/>
    <property type="molecule type" value="Genomic_DNA"/>
</dbReference>
<sequence length="236" mass="26312">MGLYLEELSALRQRAATGVRHGLALLHQTNGDVAAAEALFRLELTQLVAQKADVPEAAARQALELAGYNVPQALQQLEQARYSLTQRILRRYREPANAVRRVADAVEEARQMPRKHWLCIDAAQLLPSPLACVLVVSEWLAYEDWEGLDAAVYFHLDAVLACLDQSLALPQASQALRHVATLEHAQAESRRRDLARTGSFMPTLEFEAASVAFEAQRPRIVQALYELIEHNIGLFP</sequence>
<organism evidence="1 2">
    <name type="scientific">Hymenobacter negativus</name>
    <dbReference type="NCBI Taxonomy" id="2795026"/>
    <lineage>
        <taxon>Bacteria</taxon>
        <taxon>Pseudomonadati</taxon>
        <taxon>Bacteroidota</taxon>
        <taxon>Cytophagia</taxon>
        <taxon>Cytophagales</taxon>
        <taxon>Hymenobacteraceae</taxon>
        <taxon>Hymenobacter</taxon>
    </lineage>
</organism>
<evidence type="ECO:0000313" key="2">
    <source>
        <dbReference type="Proteomes" id="UP000664369"/>
    </source>
</evidence>
<dbReference type="Proteomes" id="UP000664369">
    <property type="component" value="Unassembled WGS sequence"/>
</dbReference>
<comment type="caution">
    <text evidence="1">The sequence shown here is derived from an EMBL/GenBank/DDBJ whole genome shotgun (WGS) entry which is preliminary data.</text>
</comment>
<keyword evidence="2" id="KW-1185">Reference proteome</keyword>
<protein>
    <submittedName>
        <fullName evidence="1">Uncharacterized protein</fullName>
    </submittedName>
</protein>
<accession>A0ABS3QA18</accession>
<proteinExistence type="predicted"/>
<reference evidence="1 2" key="1">
    <citation type="submission" date="2021-03" db="EMBL/GenBank/DDBJ databases">
        <authorList>
            <person name="Kim M.K."/>
        </authorList>
    </citation>
    <scope>NUCLEOTIDE SEQUENCE [LARGE SCALE GENOMIC DNA]</scope>
    <source>
        <strain evidence="1 2">BT442</strain>
    </source>
</reference>
<gene>
    <name evidence="1" type="ORF">J4E00_03425</name>
</gene>
<name>A0ABS3QA18_9BACT</name>
<evidence type="ECO:0000313" key="1">
    <source>
        <dbReference type="EMBL" id="MBO2008085.1"/>
    </source>
</evidence>